<name>A0ABW8T8B0_9CLOT</name>
<feature type="coiled-coil region" evidence="1">
    <location>
        <begin position="6"/>
        <end position="40"/>
    </location>
</feature>
<evidence type="ECO:0000256" key="1">
    <source>
        <dbReference type="SAM" id="Coils"/>
    </source>
</evidence>
<comment type="caution">
    <text evidence="2">The sequence shown here is derived from an EMBL/GenBank/DDBJ whole genome shotgun (WGS) entry which is preliminary data.</text>
</comment>
<dbReference type="RefSeq" id="WP_406770830.1">
    <property type="nucleotide sequence ID" value="NZ_JBJHZZ010000017.1"/>
</dbReference>
<organism evidence="2 3">
    <name type="scientific">Candidatus Clostridium stratigraminis</name>
    <dbReference type="NCBI Taxonomy" id="3381661"/>
    <lineage>
        <taxon>Bacteria</taxon>
        <taxon>Bacillati</taxon>
        <taxon>Bacillota</taxon>
        <taxon>Clostridia</taxon>
        <taxon>Eubacteriales</taxon>
        <taxon>Clostridiaceae</taxon>
        <taxon>Clostridium</taxon>
    </lineage>
</organism>
<keyword evidence="3" id="KW-1185">Reference proteome</keyword>
<sequence>MKEDNLKKVQNDINEALETIEEMESNLNGEELVKDAVKEKFLILTKKLTELESILKSEGII</sequence>
<dbReference type="Proteomes" id="UP001623591">
    <property type="component" value="Unassembled WGS sequence"/>
</dbReference>
<evidence type="ECO:0000313" key="3">
    <source>
        <dbReference type="Proteomes" id="UP001623591"/>
    </source>
</evidence>
<keyword evidence="1" id="KW-0175">Coiled coil</keyword>
<gene>
    <name evidence="2" type="ORF">ACJDUG_15750</name>
</gene>
<evidence type="ECO:0000313" key="2">
    <source>
        <dbReference type="EMBL" id="MFL0248402.1"/>
    </source>
</evidence>
<proteinExistence type="predicted"/>
<reference evidence="2 3" key="1">
    <citation type="submission" date="2024-11" db="EMBL/GenBank/DDBJ databases">
        <authorList>
            <person name="Heng Y.C."/>
            <person name="Lim A.C.H."/>
            <person name="Lee J.K.Y."/>
            <person name="Kittelmann S."/>
        </authorList>
    </citation>
    <scope>NUCLEOTIDE SEQUENCE [LARGE SCALE GENOMIC DNA]</scope>
    <source>
        <strain evidence="2 3">WILCCON 0185</strain>
    </source>
</reference>
<accession>A0ABW8T8B0</accession>
<dbReference type="EMBL" id="JBJHZZ010000017">
    <property type="protein sequence ID" value="MFL0248402.1"/>
    <property type="molecule type" value="Genomic_DNA"/>
</dbReference>
<protein>
    <submittedName>
        <fullName evidence="2">Uncharacterized protein</fullName>
    </submittedName>
</protein>